<dbReference type="PROSITE" id="PS50011">
    <property type="entry name" value="PROTEIN_KINASE_DOM"/>
    <property type="match status" value="1"/>
</dbReference>
<dbReference type="PANTHER" id="PTHR47926">
    <property type="entry name" value="PENTATRICOPEPTIDE REPEAT-CONTAINING PROTEIN"/>
    <property type="match status" value="1"/>
</dbReference>
<dbReference type="Gene3D" id="1.25.40.10">
    <property type="entry name" value="Tetratricopeptide repeat domain"/>
    <property type="match status" value="1"/>
</dbReference>
<keyword evidence="5" id="KW-1185">Reference proteome</keyword>
<feature type="repeat" description="PPR" evidence="2">
    <location>
        <begin position="229"/>
        <end position="264"/>
    </location>
</feature>
<dbReference type="GO" id="GO:0003723">
    <property type="term" value="F:RNA binding"/>
    <property type="evidence" value="ECO:0007669"/>
    <property type="project" value="InterPro"/>
</dbReference>
<name>A0AA88R0Q3_9ASTE</name>
<keyword evidence="1" id="KW-0677">Repeat</keyword>
<accession>A0AA88R0Q3</accession>
<feature type="repeat" description="PPR" evidence="2">
    <location>
        <begin position="127"/>
        <end position="161"/>
    </location>
</feature>
<sequence length="298" mass="33320">MEDKYEKLEKVGEGTYEKVYKAKDKATAQLVTLKKTHLEMDEEGVPPIALREVSLLQMLSHSHYVVRLLCVEHDDNKKNDKPFLYLVSSTSTLISRSSLGACLLRYLELKGSKVCAHQLFDEMPHKNVVTWTFMISSYVQHGSFQLALGLFKEILASNEMPNQYTLFVVVRNCTVFGYVDLGVQIHGLIVCVGLERDEFAGSSLLDFYFKVMGDLGSAFRVFDGLYRIDVVTWNVTISGLAQDGDTSEVLRILSEMQVVDGLNPNDSTIVGENVYLVALITKVQSRNTTTANTLGLSL</sequence>
<dbReference type="GO" id="GO:0005524">
    <property type="term" value="F:ATP binding"/>
    <property type="evidence" value="ECO:0007669"/>
    <property type="project" value="InterPro"/>
</dbReference>
<comment type="caution">
    <text evidence="4">The sequence shown here is derived from an EMBL/GenBank/DDBJ whole genome shotgun (WGS) entry which is preliminary data.</text>
</comment>
<protein>
    <recommendedName>
        <fullName evidence="3">Protein kinase domain-containing protein</fullName>
    </recommendedName>
</protein>
<dbReference type="SMART" id="SM00220">
    <property type="entry name" value="S_TKc"/>
    <property type="match status" value="1"/>
</dbReference>
<evidence type="ECO:0000313" key="5">
    <source>
        <dbReference type="Proteomes" id="UP001187471"/>
    </source>
</evidence>
<reference evidence="4" key="1">
    <citation type="submission" date="2022-12" db="EMBL/GenBank/DDBJ databases">
        <title>Draft genome assemblies for two species of Escallonia (Escalloniales).</title>
        <authorList>
            <person name="Chanderbali A."/>
            <person name="Dervinis C."/>
            <person name="Anghel I."/>
            <person name="Soltis D."/>
            <person name="Soltis P."/>
            <person name="Zapata F."/>
        </authorList>
    </citation>
    <scope>NUCLEOTIDE SEQUENCE</scope>
    <source>
        <strain evidence="4">UCBG92.1500</strain>
        <tissue evidence="4">Leaf</tissue>
    </source>
</reference>
<gene>
    <name evidence="4" type="ORF">RJ640_027613</name>
</gene>
<dbReference type="Proteomes" id="UP001187471">
    <property type="component" value="Unassembled WGS sequence"/>
</dbReference>
<dbReference type="GO" id="GO:0009451">
    <property type="term" value="P:RNA modification"/>
    <property type="evidence" value="ECO:0007669"/>
    <property type="project" value="InterPro"/>
</dbReference>
<dbReference type="NCBIfam" id="TIGR00756">
    <property type="entry name" value="PPR"/>
    <property type="match status" value="2"/>
</dbReference>
<dbReference type="InterPro" id="IPR000719">
    <property type="entry name" value="Prot_kinase_dom"/>
</dbReference>
<evidence type="ECO:0000313" key="4">
    <source>
        <dbReference type="EMBL" id="KAK2975759.1"/>
    </source>
</evidence>
<dbReference type="GO" id="GO:0004672">
    <property type="term" value="F:protein kinase activity"/>
    <property type="evidence" value="ECO:0007669"/>
    <property type="project" value="InterPro"/>
</dbReference>
<dbReference type="InterPro" id="IPR002885">
    <property type="entry name" value="PPR_rpt"/>
</dbReference>
<dbReference type="Pfam" id="PF01535">
    <property type="entry name" value="PPR"/>
    <property type="match status" value="1"/>
</dbReference>
<dbReference type="SUPFAM" id="SSF56112">
    <property type="entry name" value="Protein kinase-like (PK-like)"/>
    <property type="match status" value="1"/>
</dbReference>
<dbReference type="EMBL" id="JAVXUO010002160">
    <property type="protein sequence ID" value="KAK2975759.1"/>
    <property type="molecule type" value="Genomic_DNA"/>
</dbReference>
<dbReference type="Gene3D" id="3.30.200.20">
    <property type="entry name" value="Phosphorylase Kinase, domain 1"/>
    <property type="match status" value="1"/>
</dbReference>
<dbReference type="InterPro" id="IPR046960">
    <property type="entry name" value="PPR_At4g14850-like_plant"/>
</dbReference>
<dbReference type="Pfam" id="PF00069">
    <property type="entry name" value="Pkinase"/>
    <property type="match status" value="1"/>
</dbReference>
<dbReference type="InterPro" id="IPR011990">
    <property type="entry name" value="TPR-like_helical_dom_sf"/>
</dbReference>
<dbReference type="InterPro" id="IPR011009">
    <property type="entry name" value="Kinase-like_dom_sf"/>
</dbReference>
<organism evidence="4 5">
    <name type="scientific">Escallonia rubra</name>
    <dbReference type="NCBI Taxonomy" id="112253"/>
    <lineage>
        <taxon>Eukaryota</taxon>
        <taxon>Viridiplantae</taxon>
        <taxon>Streptophyta</taxon>
        <taxon>Embryophyta</taxon>
        <taxon>Tracheophyta</taxon>
        <taxon>Spermatophyta</taxon>
        <taxon>Magnoliopsida</taxon>
        <taxon>eudicotyledons</taxon>
        <taxon>Gunneridae</taxon>
        <taxon>Pentapetalae</taxon>
        <taxon>asterids</taxon>
        <taxon>campanulids</taxon>
        <taxon>Escalloniales</taxon>
        <taxon>Escalloniaceae</taxon>
        <taxon>Escallonia</taxon>
    </lineage>
</organism>
<dbReference type="Pfam" id="PF13041">
    <property type="entry name" value="PPR_2"/>
    <property type="match status" value="1"/>
</dbReference>
<dbReference type="AlphaFoldDB" id="A0AA88R0Q3"/>
<feature type="domain" description="Protein kinase" evidence="3">
    <location>
        <begin position="5"/>
        <end position="298"/>
    </location>
</feature>
<evidence type="ECO:0000256" key="2">
    <source>
        <dbReference type="PROSITE-ProRule" id="PRU00708"/>
    </source>
</evidence>
<proteinExistence type="predicted"/>
<dbReference type="PROSITE" id="PS51375">
    <property type="entry name" value="PPR"/>
    <property type="match status" value="2"/>
</dbReference>
<evidence type="ECO:0000259" key="3">
    <source>
        <dbReference type="PROSITE" id="PS50011"/>
    </source>
</evidence>
<evidence type="ECO:0000256" key="1">
    <source>
        <dbReference type="ARBA" id="ARBA00022737"/>
    </source>
</evidence>